<organism evidence="2 3">
    <name type="scientific">Holothuria leucospilota</name>
    <name type="common">Black long sea cucumber</name>
    <name type="synonym">Mertensiothuria leucospilota</name>
    <dbReference type="NCBI Taxonomy" id="206669"/>
    <lineage>
        <taxon>Eukaryota</taxon>
        <taxon>Metazoa</taxon>
        <taxon>Echinodermata</taxon>
        <taxon>Eleutherozoa</taxon>
        <taxon>Echinozoa</taxon>
        <taxon>Holothuroidea</taxon>
        <taxon>Aspidochirotacea</taxon>
        <taxon>Aspidochirotida</taxon>
        <taxon>Holothuriidae</taxon>
        <taxon>Holothuria</taxon>
    </lineage>
</organism>
<evidence type="ECO:0000313" key="3">
    <source>
        <dbReference type="Proteomes" id="UP001152320"/>
    </source>
</evidence>
<reference evidence="2" key="1">
    <citation type="submission" date="2021-10" db="EMBL/GenBank/DDBJ databases">
        <title>Tropical sea cucumber genome reveals ecological adaptation and Cuvierian tubules defense mechanism.</title>
        <authorList>
            <person name="Chen T."/>
        </authorList>
    </citation>
    <scope>NUCLEOTIDE SEQUENCE</scope>
    <source>
        <strain evidence="2">Nanhai2018</strain>
        <tissue evidence="2">Muscle</tissue>
    </source>
</reference>
<feature type="signal peptide" evidence="1">
    <location>
        <begin position="1"/>
        <end position="25"/>
    </location>
</feature>
<sequence>MESTATVLILPLFIGLIFLTRGASSVDCTCKKVKFETCQKDALFYNKEFISRYTPENVESFSVDLFQEPIIVATREQTKIIKKMYRSMFIYPEKKETIVTTQAPPVEQITQSQPEAVSRGDGLIIERNETCSNTTELEHFQDWIRITEYIQCNETVGPGQIRRTAQQSTRYIPNTERRRVRRQAFKLRLCQADYIPADRVLYTVTKSGETVQVVQVPGAHQDQGDISCTPAPSMPRNVFCELEMVDTPKVVFRLGKKTIDSQNIRVPRCTAFMRV</sequence>
<dbReference type="Proteomes" id="UP001152320">
    <property type="component" value="Chromosome 1"/>
</dbReference>
<name>A0A9Q1HLV1_HOLLE</name>
<dbReference type="EMBL" id="JAIZAY010000001">
    <property type="protein sequence ID" value="KAJ8050326.1"/>
    <property type="molecule type" value="Genomic_DNA"/>
</dbReference>
<keyword evidence="3" id="KW-1185">Reference proteome</keyword>
<gene>
    <name evidence="2" type="ORF">HOLleu_03481</name>
</gene>
<feature type="chain" id="PRO_5040452116" evidence="1">
    <location>
        <begin position="26"/>
        <end position="275"/>
    </location>
</feature>
<evidence type="ECO:0000256" key="1">
    <source>
        <dbReference type="SAM" id="SignalP"/>
    </source>
</evidence>
<comment type="caution">
    <text evidence="2">The sequence shown here is derived from an EMBL/GenBank/DDBJ whole genome shotgun (WGS) entry which is preliminary data.</text>
</comment>
<accession>A0A9Q1HLV1</accession>
<dbReference type="AlphaFoldDB" id="A0A9Q1HLV1"/>
<keyword evidence="1" id="KW-0732">Signal</keyword>
<dbReference type="OrthoDB" id="10416861at2759"/>
<proteinExistence type="predicted"/>
<evidence type="ECO:0000313" key="2">
    <source>
        <dbReference type="EMBL" id="KAJ8050326.1"/>
    </source>
</evidence>
<protein>
    <submittedName>
        <fullName evidence="2">Uncharacterized protein</fullName>
    </submittedName>
</protein>